<feature type="compositionally biased region" description="Low complexity" evidence="1">
    <location>
        <begin position="335"/>
        <end position="375"/>
    </location>
</feature>
<proteinExistence type="predicted"/>
<dbReference type="Pfam" id="PF14238">
    <property type="entry name" value="DUF4340"/>
    <property type="match status" value="1"/>
</dbReference>
<protein>
    <submittedName>
        <fullName evidence="3">DUF4340 domain-containing protein</fullName>
    </submittedName>
</protein>
<organism evidence="3 4">
    <name type="scientific">Rhodovastum atsumiense</name>
    <dbReference type="NCBI Taxonomy" id="504468"/>
    <lineage>
        <taxon>Bacteria</taxon>
        <taxon>Pseudomonadati</taxon>
        <taxon>Pseudomonadota</taxon>
        <taxon>Alphaproteobacteria</taxon>
        <taxon>Acetobacterales</taxon>
        <taxon>Acetobacteraceae</taxon>
        <taxon>Rhodovastum</taxon>
    </lineage>
</organism>
<comment type="caution">
    <text evidence="3">The sequence shown here is derived from an EMBL/GenBank/DDBJ whole genome shotgun (WGS) entry which is preliminary data.</text>
</comment>
<dbReference type="InterPro" id="IPR025641">
    <property type="entry name" value="DUF4340"/>
</dbReference>
<feature type="region of interest" description="Disordered" evidence="1">
    <location>
        <begin position="329"/>
        <end position="384"/>
    </location>
</feature>
<dbReference type="AlphaFoldDB" id="A0A5M6IM40"/>
<evidence type="ECO:0000259" key="2">
    <source>
        <dbReference type="Pfam" id="PF14238"/>
    </source>
</evidence>
<name>A0A5M6IM40_9PROT</name>
<sequence>MNPRIVAILGGVAVVVLGAALIWGRGPIAVTQTAPTQAGTLVFPGLAGRLQQAARVELTTKGQPLVITKQGDVWGLADRGNYPVQAGKLRELLTGLTELHLTEPRTADPAMYERLGVGDPASPTATATGLRVLDGSGQVLAELILGHRRVRAQANLPESIYVRRPNEARSWLAEGRLPVDADPQLWLLRDIANIDAKQVASVVVHRDDAVLRFGRDGDKPVLAEPADHPKLDDYRVEDVFRGLEQLTLTDVKPAAQQPGEKLGTATITLTDGTVVDATVFRADKDIWVQFAARGDSAQAKELAARVTGWTYQIGSWKERSLVPTLTELKAEEPQKPAAPEAAAPTETPVPQAAPASPAGTAAPDAAAPAGDTPAPEAEPEQKAE</sequence>
<dbReference type="Proteomes" id="UP000325255">
    <property type="component" value="Unassembled WGS sequence"/>
</dbReference>
<gene>
    <name evidence="3" type="ORF">F1189_24965</name>
</gene>
<evidence type="ECO:0000256" key="1">
    <source>
        <dbReference type="SAM" id="MobiDB-lite"/>
    </source>
</evidence>
<dbReference type="RefSeq" id="WP_150043966.1">
    <property type="nucleotide sequence ID" value="NZ_OW485601.1"/>
</dbReference>
<evidence type="ECO:0000313" key="4">
    <source>
        <dbReference type="Proteomes" id="UP000325255"/>
    </source>
</evidence>
<dbReference type="EMBL" id="VWPK01000054">
    <property type="protein sequence ID" value="KAA5609306.1"/>
    <property type="molecule type" value="Genomic_DNA"/>
</dbReference>
<reference evidence="3 4" key="1">
    <citation type="submission" date="2019-09" db="EMBL/GenBank/DDBJ databases">
        <title>Genome sequence of Rhodovastum atsumiense, a diverse member of the Acetobacteraceae family of non-sulfur purple photosynthetic bacteria.</title>
        <authorList>
            <person name="Meyer T."/>
            <person name="Kyndt J."/>
        </authorList>
    </citation>
    <scope>NUCLEOTIDE SEQUENCE [LARGE SCALE GENOMIC DNA]</scope>
    <source>
        <strain evidence="3 4">DSM 21279</strain>
    </source>
</reference>
<dbReference type="OrthoDB" id="7359157at2"/>
<accession>A0A5M6IM40</accession>
<evidence type="ECO:0000313" key="3">
    <source>
        <dbReference type="EMBL" id="KAA5609306.1"/>
    </source>
</evidence>
<keyword evidence="4" id="KW-1185">Reference proteome</keyword>
<feature type="domain" description="DUF4340" evidence="2">
    <location>
        <begin position="74"/>
        <end position="255"/>
    </location>
</feature>